<dbReference type="KEGG" id="smo:SELMODRAFT_427536"/>
<keyword evidence="1" id="KW-1133">Transmembrane helix</keyword>
<keyword evidence="3" id="KW-1185">Reference proteome</keyword>
<dbReference type="InParanoid" id="D8SZX4"/>
<proteinExistence type="predicted"/>
<feature type="transmembrane region" description="Helical" evidence="1">
    <location>
        <begin position="34"/>
        <end position="54"/>
    </location>
</feature>
<keyword evidence="1" id="KW-0812">Transmembrane</keyword>
<evidence type="ECO:0000313" key="3">
    <source>
        <dbReference type="Proteomes" id="UP000001514"/>
    </source>
</evidence>
<sequence length="185" mass="22071">MRHFWREWRCLRTETRFILSKPKTNKWRTRLKTLLPHLILQHLLIPQILLLLLIQPRLLEMYEGSSIVRMSKRMSEKPASTLYADIQMRSFHPSPLLQRMTSKSYLHQLHINKYEKKHVCPLFPMGSVGNVEIVIKDYFQLSNNVLAWNYHALCPYSCHHNITRAYERVEKESAFEGVLGTFHNR</sequence>
<keyword evidence="1" id="KW-0472">Membrane</keyword>
<dbReference type="Gramene" id="EFJ10156">
    <property type="protein sequence ID" value="EFJ10156"/>
    <property type="gene ID" value="SELMODRAFT_427536"/>
</dbReference>
<dbReference type="HOGENOM" id="CLU_1463648_0_0_1"/>
<dbReference type="AlphaFoldDB" id="D8SZX4"/>
<protein>
    <submittedName>
        <fullName evidence="2">Uncharacterized protein</fullName>
    </submittedName>
</protein>
<reference evidence="2 3" key="1">
    <citation type="journal article" date="2011" name="Science">
        <title>The Selaginella genome identifies genetic changes associated with the evolution of vascular plants.</title>
        <authorList>
            <person name="Banks J.A."/>
            <person name="Nishiyama T."/>
            <person name="Hasebe M."/>
            <person name="Bowman J.L."/>
            <person name="Gribskov M."/>
            <person name="dePamphilis C."/>
            <person name="Albert V.A."/>
            <person name="Aono N."/>
            <person name="Aoyama T."/>
            <person name="Ambrose B.A."/>
            <person name="Ashton N.W."/>
            <person name="Axtell M.J."/>
            <person name="Barker E."/>
            <person name="Barker M.S."/>
            <person name="Bennetzen J.L."/>
            <person name="Bonawitz N.D."/>
            <person name="Chapple C."/>
            <person name="Cheng C."/>
            <person name="Correa L.G."/>
            <person name="Dacre M."/>
            <person name="DeBarry J."/>
            <person name="Dreyer I."/>
            <person name="Elias M."/>
            <person name="Engstrom E.M."/>
            <person name="Estelle M."/>
            <person name="Feng L."/>
            <person name="Finet C."/>
            <person name="Floyd S.K."/>
            <person name="Frommer W.B."/>
            <person name="Fujita T."/>
            <person name="Gramzow L."/>
            <person name="Gutensohn M."/>
            <person name="Harholt J."/>
            <person name="Hattori M."/>
            <person name="Heyl A."/>
            <person name="Hirai T."/>
            <person name="Hiwatashi Y."/>
            <person name="Ishikawa M."/>
            <person name="Iwata M."/>
            <person name="Karol K.G."/>
            <person name="Koehler B."/>
            <person name="Kolukisaoglu U."/>
            <person name="Kubo M."/>
            <person name="Kurata T."/>
            <person name="Lalonde S."/>
            <person name="Li K."/>
            <person name="Li Y."/>
            <person name="Litt A."/>
            <person name="Lyons E."/>
            <person name="Manning G."/>
            <person name="Maruyama T."/>
            <person name="Michael T.P."/>
            <person name="Mikami K."/>
            <person name="Miyazaki S."/>
            <person name="Morinaga S."/>
            <person name="Murata T."/>
            <person name="Mueller-Roeber B."/>
            <person name="Nelson D.R."/>
            <person name="Obara M."/>
            <person name="Oguri Y."/>
            <person name="Olmstead R.G."/>
            <person name="Onodera N."/>
            <person name="Petersen B.L."/>
            <person name="Pils B."/>
            <person name="Prigge M."/>
            <person name="Rensing S.A."/>
            <person name="Riano-Pachon D.M."/>
            <person name="Roberts A.W."/>
            <person name="Sato Y."/>
            <person name="Scheller H.V."/>
            <person name="Schulz B."/>
            <person name="Schulz C."/>
            <person name="Shakirov E.V."/>
            <person name="Shibagaki N."/>
            <person name="Shinohara N."/>
            <person name="Shippen D.E."/>
            <person name="Soerensen I."/>
            <person name="Sotooka R."/>
            <person name="Sugimoto N."/>
            <person name="Sugita M."/>
            <person name="Sumikawa N."/>
            <person name="Tanurdzic M."/>
            <person name="Theissen G."/>
            <person name="Ulvskov P."/>
            <person name="Wakazuki S."/>
            <person name="Weng J.K."/>
            <person name="Willats W.W."/>
            <person name="Wipf D."/>
            <person name="Wolf P.G."/>
            <person name="Yang L."/>
            <person name="Zimmer A.D."/>
            <person name="Zhu Q."/>
            <person name="Mitros T."/>
            <person name="Hellsten U."/>
            <person name="Loque D."/>
            <person name="Otillar R."/>
            <person name="Salamov A."/>
            <person name="Schmutz J."/>
            <person name="Shapiro H."/>
            <person name="Lindquist E."/>
            <person name="Lucas S."/>
            <person name="Rokhsar D."/>
            <person name="Grigoriev I.V."/>
        </authorList>
    </citation>
    <scope>NUCLEOTIDE SEQUENCE [LARGE SCALE GENOMIC DNA]</scope>
</reference>
<dbReference type="EMBL" id="GL377656">
    <property type="protein sequence ID" value="EFJ10156.1"/>
    <property type="molecule type" value="Genomic_DNA"/>
</dbReference>
<name>D8SZX4_SELML</name>
<organism evidence="3">
    <name type="scientific">Selaginella moellendorffii</name>
    <name type="common">Spikemoss</name>
    <dbReference type="NCBI Taxonomy" id="88036"/>
    <lineage>
        <taxon>Eukaryota</taxon>
        <taxon>Viridiplantae</taxon>
        <taxon>Streptophyta</taxon>
        <taxon>Embryophyta</taxon>
        <taxon>Tracheophyta</taxon>
        <taxon>Lycopodiopsida</taxon>
        <taxon>Selaginellales</taxon>
        <taxon>Selaginellaceae</taxon>
        <taxon>Selaginella</taxon>
    </lineage>
</organism>
<evidence type="ECO:0000256" key="1">
    <source>
        <dbReference type="SAM" id="Phobius"/>
    </source>
</evidence>
<accession>D8SZX4</accession>
<dbReference type="Proteomes" id="UP000001514">
    <property type="component" value="Unassembled WGS sequence"/>
</dbReference>
<evidence type="ECO:0000313" key="2">
    <source>
        <dbReference type="EMBL" id="EFJ10156.1"/>
    </source>
</evidence>
<gene>
    <name evidence="2" type="ORF">SELMODRAFT_427536</name>
</gene>